<dbReference type="PANTHER" id="PTHR36451">
    <property type="entry name" value="PAPS-DEPENDENT SULFOTRANSFERASE STF3"/>
    <property type="match status" value="1"/>
</dbReference>
<gene>
    <name evidence="1" type="ORF">GHYDROH2_03860</name>
</gene>
<organism evidence="1 2">
    <name type="scientific">Geobacter hydrogenophilus</name>
    <dbReference type="NCBI Taxonomy" id="40983"/>
    <lineage>
        <taxon>Bacteria</taxon>
        <taxon>Pseudomonadati</taxon>
        <taxon>Thermodesulfobacteriota</taxon>
        <taxon>Desulfuromonadia</taxon>
        <taxon>Geobacterales</taxon>
        <taxon>Geobacteraceae</taxon>
        <taxon>Geobacter</taxon>
    </lineage>
</organism>
<dbReference type="RefSeq" id="WP_214187232.1">
    <property type="nucleotide sequence ID" value="NZ_BSDS01000001.1"/>
</dbReference>
<proteinExistence type="predicted"/>
<dbReference type="InterPro" id="IPR052736">
    <property type="entry name" value="Stf3_sulfotransferase"/>
</dbReference>
<reference evidence="1" key="1">
    <citation type="submission" date="2022-12" db="EMBL/GenBank/DDBJ databases">
        <title>Reference genome sequencing for broad-spectrum identification of bacterial and archaeal isolates by mass spectrometry.</title>
        <authorList>
            <person name="Sekiguchi Y."/>
            <person name="Tourlousse D.M."/>
        </authorList>
    </citation>
    <scope>NUCLEOTIDE SEQUENCE</scope>
    <source>
        <strain evidence="1">H2</strain>
    </source>
</reference>
<dbReference type="AlphaFoldDB" id="A0A9W6LBE5"/>
<dbReference type="PANTHER" id="PTHR36451:SF1">
    <property type="entry name" value="OMEGA-HYDROXY-BETA-DIHYDROMENAQUINONE-9 SULFOTRANSFERASE STF3"/>
    <property type="match status" value="1"/>
</dbReference>
<dbReference type="EMBL" id="BSDS01000001">
    <property type="protein sequence ID" value="GLI36885.1"/>
    <property type="molecule type" value="Genomic_DNA"/>
</dbReference>
<keyword evidence="2" id="KW-1185">Reference proteome</keyword>
<evidence type="ECO:0000313" key="1">
    <source>
        <dbReference type="EMBL" id="GLI36885.1"/>
    </source>
</evidence>
<evidence type="ECO:0000313" key="2">
    <source>
        <dbReference type="Proteomes" id="UP001144352"/>
    </source>
</evidence>
<dbReference type="Pfam" id="PF13469">
    <property type="entry name" value="Sulfotransfer_3"/>
    <property type="match status" value="1"/>
</dbReference>
<sequence>MSISSLLEKIRCTLIPIDFDKLLSTAERRTGLKYFCDQQCEDSLKFLIDSCNNEANLSLIGRIGARQHLLELLKTRFRLIDHWLRYPEIQEQPVLPQIFITGTPKSASTFLHRLLGHDGTNRVPRMWEVMFPLPSPKSVTFDSDPLIKKAEKRLRWLRLIHPDLARAHPIGAFIPQECGSILGYSFKSNVFLDMFSIPSYETWLRIQDMDSAYEFHQRFLKHLQWHCPAERWVLKSSDHVHSLKTLIKIYPEARIVFLHRDPLKVLQAASSQMTLLKRVFSLTINLRQLGAYETRSLNDKVKKIMEFRENHVDLEDHFMDVRFLDLVSDPIGTVRAIYDRFGLTLSAEDESRMEAFVIGERHKKRSDTFSLADFSLGPEQESAHFDLYCERFSIGREAL</sequence>
<dbReference type="Proteomes" id="UP001144352">
    <property type="component" value="Unassembled WGS sequence"/>
</dbReference>
<accession>A0A9W6LBE5</accession>
<dbReference type="SUPFAM" id="SSF52540">
    <property type="entry name" value="P-loop containing nucleoside triphosphate hydrolases"/>
    <property type="match status" value="1"/>
</dbReference>
<dbReference type="Gene3D" id="3.40.50.300">
    <property type="entry name" value="P-loop containing nucleotide triphosphate hydrolases"/>
    <property type="match status" value="1"/>
</dbReference>
<dbReference type="InterPro" id="IPR027417">
    <property type="entry name" value="P-loop_NTPase"/>
</dbReference>
<name>A0A9W6LBE5_9BACT</name>
<comment type="caution">
    <text evidence="1">The sequence shown here is derived from an EMBL/GenBank/DDBJ whole genome shotgun (WGS) entry which is preliminary data.</text>
</comment>
<protein>
    <submittedName>
        <fullName evidence="1">Sulfotransferase family protein</fullName>
    </submittedName>
</protein>